<dbReference type="Proteomes" id="UP001610990">
    <property type="component" value="Unassembled WGS sequence"/>
</dbReference>
<dbReference type="InterPro" id="IPR011990">
    <property type="entry name" value="TPR-like_helical_dom_sf"/>
</dbReference>
<gene>
    <name evidence="1" type="ORF">ACH4GP_29635</name>
</gene>
<protein>
    <submittedName>
        <fullName evidence="1">XRE family transcriptional regulator</fullName>
    </submittedName>
</protein>
<dbReference type="SUPFAM" id="SSF48452">
    <property type="entry name" value="TPR-like"/>
    <property type="match status" value="1"/>
</dbReference>
<keyword evidence="2" id="KW-1185">Reference proteome</keyword>
<sequence>MGVNAALASKMAEHGLTQVELARQLNAAIERLTGMPGDVSDRTVRNLLTGATRRPIKRTRDALEAVFGCSVETLGFTAPSNTAPPEDPVDRRTFISSATGAAAAAATPLLAPNQQRVGVSDVERLAKGLDRLTTLDDQRGGHAALEKAALAGARHALDLQQGSASERVRHRLYGIAADYTSWAAWSCVDAHQLDRAQSHLDRAMTLAGMAQDSTVQFQIWNSIAMLSRQRTRHADAVAAGKAAQALTVSRHDPLFASLARARTAVGLAYQKDKQAALRCLGHAQDYLAKARPEQPRPGWTAFYGPSELLAITAVVQEHLGMPEEAEASSHRALSVIPDRFRRNRGLATTHMAMAQLQQGDLELACVTAATVFDIMKDDEMPGRMRTGLGDFHRHLLDRAPNSVQAREWTDRMRTKWSTQ</sequence>
<proteinExistence type="predicted"/>
<comment type="caution">
    <text evidence="1">The sequence shown here is derived from an EMBL/GenBank/DDBJ whole genome shotgun (WGS) entry which is preliminary data.</text>
</comment>
<reference evidence="1 2" key="1">
    <citation type="submission" date="2024-10" db="EMBL/GenBank/DDBJ databases">
        <title>The Natural Products Discovery Center: Release of the First 8490 Sequenced Strains for Exploring Actinobacteria Biosynthetic Diversity.</title>
        <authorList>
            <person name="Kalkreuter E."/>
            <person name="Kautsar S.A."/>
            <person name="Yang D."/>
            <person name="Bader C.D."/>
            <person name="Teijaro C.N."/>
            <person name="Fluegel L."/>
            <person name="Davis C.M."/>
            <person name="Simpson J.R."/>
            <person name="Lauterbach L."/>
            <person name="Steele A.D."/>
            <person name="Gui C."/>
            <person name="Meng S."/>
            <person name="Li G."/>
            <person name="Viehrig K."/>
            <person name="Ye F."/>
            <person name="Su P."/>
            <person name="Kiefer A.F."/>
            <person name="Nichols A."/>
            <person name="Cepeda A.J."/>
            <person name="Yan W."/>
            <person name="Fan B."/>
            <person name="Jiang Y."/>
            <person name="Adhikari A."/>
            <person name="Zheng C.-J."/>
            <person name="Schuster L."/>
            <person name="Cowan T.M."/>
            <person name="Smanski M.J."/>
            <person name="Chevrette M.G."/>
            <person name="De Carvalho L.P.S."/>
            <person name="Shen B."/>
        </authorList>
    </citation>
    <scope>NUCLEOTIDE SEQUENCE [LARGE SCALE GENOMIC DNA]</scope>
    <source>
        <strain evidence="1 2">NPDC018013</strain>
    </source>
</reference>
<evidence type="ECO:0000313" key="2">
    <source>
        <dbReference type="Proteomes" id="UP001610990"/>
    </source>
</evidence>
<dbReference type="CDD" id="cd00093">
    <property type="entry name" value="HTH_XRE"/>
    <property type="match status" value="1"/>
</dbReference>
<evidence type="ECO:0000313" key="1">
    <source>
        <dbReference type="EMBL" id="MFH8588505.1"/>
    </source>
</evidence>
<dbReference type="EMBL" id="JBIRGH010000024">
    <property type="protein sequence ID" value="MFH8588505.1"/>
    <property type="molecule type" value="Genomic_DNA"/>
</dbReference>
<accession>A0ABW7RQC9</accession>
<dbReference type="InterPro" id="IPR001387">
    <property type="entry name" value="Cro/C1-type_HTH"/>
</dbReference>
<name>A0ABW7RQC9_9ACTN</name>
<organism evidence="1 2">
    <name type="scientific">Streptomyces celluloflavus</name>
    <dbReference type="NCBI Taxonomy" id="58344"/>
    <lineage>
        <taxon>Bacteria</taxon>
        <taxon>Bacillati</taxon>
        <taxon>Actinomycetota</taxon>
        <taxon>Actinomycetes</taxon>
        <taxon>Kitasatosporales</taxon>
        <taxon>Streptomycetaceae</taxon>
        <taxon>Streptomyces</taxon>
    </lineage>
</organism>
<dbReference type="Gene3D" id="1.25.40.10">
    <property type="entry name" value="Tetratricopeptide repeat domain"/>
    <property type="match status" value="1"/>
</dbReference>
<dbReference type="RefSeq" id="WP_397675488.1">
    <property type="nucleotide sequence ID" value="NZ_JBIRGH010000024.1"/>
</dbReference>